<comment type="caution">
    <text evidence="1">The sequence shown here is derived from an EMBL/GenBank/DDBJ whole genome shotgun (WGS) entry which is preliminary data.</text>
</comment>
<dbReference type="AlphaFoldDB" id="A0A2S4VLI5"/>
<dbReference type="VEuPathDB" id="FungiDB:PSHT_08785"/>
<dbReference type="EMBL" id="PKSM01000119">
    <property type="protein sequence ID" value="POW10395.1"/>
    <property type="molecule type" value="Genomic_DNA"/>
</dbReference>
<reference evidence="2" key="2">
    <citation type="journal article" date="2018" name="BMC Genomics">
        <title>Genomic insights into host adaptation between the wheat stripe rust pathogen (Puccinia striiformis f. sp. tritici) and the barley stripe rust pathogen (Puccinia striiformis f. sp. hordei).</title>
        <authorList>
            <person name="Xia C."/>
            <person name="Wang M."/>
            <person name="Yin C."/>
            <person name="Cornejo O.E."/>
            <person name="Hulbert S.H."/>
            <person name="Chen X."/>
        </authorList>
    </citation>
    <scope>NUCLEOTIDE SEQUENCE [LARGE SCALE GENOMIC DNA]</scope>
    <source>
        <strain evidence="2">93TX-2</strain>
    </source>
</reference>
<proteinExistence type="predicted"/>
<reference evidence="1 2" key="1">
    <citation type="submission" date="2017-12" db="EMBL/GenBank/DDBJ databases">
        <title>Gene loss provides genomic basis for host adaptation in cereal stripe rust fungi.</title>
        <authorList>
            <person name="Xia C."/>
        </authorList>
    </citation>
    <scope>NUCLEOTIDE SEQUENCE [LARGE SCALE GENOMIC DNA]</scope>
    <source>
        <strain evidence="1 2">93TX-2</strain>
    </source>
</reference>
<accession>A0A2S4VLI5</accession>
<sequence>MSQYLDSWHEIHILRVKVVFGWTHLLSILAVEQDTDPIWGTRYKHRQLVSCFANSSTPPTHQAINCSSINGQPGTRYNV</sequence>
<evidence type="ECO:0000313" key="2">
    <source>
        <dbReference type="Proteomes" id="UP000238274"/>
    </source>
</evidence>
<gene>
    <name evidence="1" type="ORF">PSHT_08785</name>
</gene>
<protein>
    <submittedName>
        <fullName evidence="1">Uncharacterized protein</fullName>
    </submittedName>
</protein>
<keyword evidence="2" id="KW-1185">Reference proteome</keyword>
<dbReference type="Proteomes" id="UP000238274">
    <property type="component" value="Unassembled WGS sequence"/>
</dbReference>
<name>A0A2S4VLI5_9BASI</name>
<evidence type="ECO:0000313" key="1">
    <source>
        <dbReference type="EMBL" id="POW10395.1"/>
    </source>
</evidence>
<organism evidence="1 2">
    <name type="scientific">Puccinia striiformis</name>
    <dbReference type="NCBI Taxonomy" id="27350"/>
    <lineage>
        <taxon>Eukaryota</taxon>
        <taxon>Fungi</taxon>
        <taxon>Dikarya</taxon>
        <taxon>Basidiomycota</taxon>
        <taxon>Pucciniomycotina</taxon>
        <taxon>Pucciniomycetes</taxon>
        <taxon>Pucciniales</taxon>
        <taxon>Pucciniaceae</taxon>
        <taxon>Puccinia</taxon>
    </lineage>
</organism>
<reference evidence="2" key="3">
    <citation type="journal article" date="2018" name="Mol. Plant Microbe Interact.">
        <title>Genome sequence resources for the wheat stripe rust pathogen (Puccinia striiformis f. sp. tritici) and the barley stripe rust pathogen (Puccinia striiformis f. sp. hordei).</title>
        <authorList>
            <person name="Xia C."/>
            <person name="Wang M."/>
            <person name="Yin C."/>
            <person name="Cornejo O.E."/>
            <person name="Hulbert S.H."/>
            <person name="Chen X."/>
        </authorList>
    </citation>
    <scope>NUCLEOTIDE SEQUENCE [LARGE SCALE GENOMIC DNA]</scope>
    <source>
        <strain evidence="2">93TX-2</strain>
    </source>
</reference>